<accession>A0A0R3WF79</accession>
<dbReference type="WBParaSite" id="TASK_0000951601-mRNA-1">
    <property type="protein sequence ID" value="TASK_0000951601-mRNA-1"/>
    <property type="gene ID" value="TASK_0000951601"/>
</dbReference>
<gene>
    <name evidence="1" type="ORF">TASK_LOCUS9517</name>
</gene>
<organism evidence="3">
    <name type="scientific">Taenia asiatica</name>
    <name type="common">Asian tapeworm</name>
    <dbReference type="NCBI Taxonomy" id="60517"/>
    <lineage>
        <taxon>Eukaryota</taxon>
        <taxon>Metazoa</taxon>
        <taxon>Spiralia</taxon>
        <taxon>Lophotrochozoa</taxon>
        <taxon>Platyhelminthes</taxon>
        <taxon>Cestoda</taxon>
        <taxon>Eucestoda</taxon>
        <taxon>Cyclophyllidea</taxon>
        <taxon>Taeniidae</taxon>
        <taxon>Taenia</taxon>
    </lineage>
</organism>
<dbReference type="AlphaFoldDB" id="A0A0R3WF79"/>
<sequence length="74" mass="8580">MEEMLVAIGIWLHLSLQFHIYFLCRPRVLDSWLNDNDVTVVYDDVEELDPIWEGGRCHHSAHSSISDDGLLEVK</sequence>
<protein>
    <submittedName>
        <fullName evidence="3">TMV resistance protein N-like</fullName>
    </submittedName>
</protein>
<keyword evidence="2" id="KW-1185">Reference proteome</keyword>
<evidence type="ECO:0000313" key="2">
    <source>
        <dbReference type="Proteomes" id="UP000282613"/>
    </source>
</evidence>
<evidence type="ECO:0000313" key="3">
    <source>
        <dbReference type="WBParaSite" id="TASK_0000951601-mRNA-1"/>
    </source>
</evidence>
<proteinExistence type="predicted"/>
<name>A0A0R3WF79_TAEAS</name>
<reference evidence="3" key="1">
    <citation type="submission" date="2017-02" db="UniProtKB">
        <authorList>
            <consortium name="WormBaseParasite"/>
        </authorList>
    </citation>
    <scope>IDENTIFICATION</scope>
</reference>
<dbReference type="Proteomes" id="UP000282613">
    <property type="component" value="Unassembled WGS sequence"/>
</dbReference>
<evidence type="ECO:0000313" key="1">
    <source>
        <dbReference type="EMBL" id="VDK43729.1"/>
    </source>
</evidence>
<reference evidence="1 2" key="2">
    <citation type="submission" date="2018-11" db="EMBL/GenBank/DDBJ databases">
        <authorList>
            <consortium name="Pathogen Informatics"/>
        </authorList>
    </citation>
    <scope>NUCLEOTIDE SEQUENCE [LARGE SCALE GENOMIC DNA]</scope>
</reference>
<dbReference type="EMBL" id="UYRS01019215">
    <property type="protein sequence ID" value="VDK43729.1"/>
    <property type="molecule type" value="Genomic_DNA"/>
</dbReference>